<feature type="transmembrane region" description="Helical" evidence="1">
    <location>
        <begin position="27"/>
        <end position="46"/>
    </location>
</feature>
<evidence type="ECO:0000313" key="2">
    <source>
        <dbReference type="EMBL" id="KAJ5444080.1"/>
    </source>
</evidence>
<gene>
    <name evidence="2" type="ORF">N7458_007952</name>
</gene>
<proteinExistence type="predicted"/>
<accession>A0AAD6C3V7</accession>
<keyword evidence="1" id="KW-0472">Membrane</keyword>
<keyword evidence="3" id="KW-1185">Reference proteome</keyword>
<keyword evidence="1" id="KW-1133">Transmembrane helix</keyword>
<reference evidence="2" key="1">
    <citation type="submission" date="2022-12" db="EMBL/GenBank/DDBJ databases">
        <authorList>
            <person name="Petersen C."/>
        </authorList>
    </citation>
    <scope>NUCLEOTIDE SEQUENCE</scope>
    <source>
        <strain evidence="2">IBT 16125</strain>
    </source>
</reference>
<reference evidence="2" key="2">
    <citation type="journal article" date="2023" name="IMA Fungus">
        <title>Comparative genomic study of the Penicillium genus elucidates a diverse pangenome and 15 lateral gene transfer events.</title>
        <authorList>
            <person name="Petersen C."/>
            <person name="Sorensen T."/>
            <person name="Nielsen M.R."/>
            <person name="Sondergaard T.E."/>
            <person name="Sorensen J.L."/>
            <person name="Fitzpatrick D.A."/>
            <person name="Frisvad J.C."/>
            <person name="Nielsen K.L."/>
        </authorList>
    </citation>
    <scope>NUCLEOTIDE SEQUENCE</scope>
    <source>
        <strain evidence="2">IBT 16125</strain>
    </source>
</reference>
<evidence type="ECO:0000313" key="3">
    <source>
        <dbReference type="Proteomes" id="UP001213681"/>
    </source>
</evidence>
<dbReference type="Gene3D" id="3.20.20.100">
    <property type="entry name" value="NADP-dependent oxidoreductase domain"/>
    <property type="match status" value="1"/>
</dbReference>
<dbReference type="GeneID" id="81601577"/>
<sequence>MSIEEVIDNLHILIEQGKVLYLGISDVLAWNVGVAAASVGMALFCIYQNRCNAMLCGFESEILLMALFSLHGPSW</sequence>
<protein>
    <submittedName>
        <fullName evidence="2">Aryl-alcohol dehydrogenase (AAD)</fullName>
    </submittedName>
</protein>
<dbReference type="AlphaFoldDB" id="A0AAD6C3V7"/>
<dbReference type="EMBL" id="JAPVEA010000007">
    <property type="protein sequence ID" value="KAJ5444080.1"/>
    <property type="molecule type" value="Genomic_DNA"/>
</dbReference>
<dbReference type="SUPFAM" id="SSF51430">
    <property type="entry name" value="NAD(P)-linked oxidoreductase"/>
    <property type="match status" value="1"/>
</dbReference>
<comment type="caution">
    <text evidence="2">The sequence shown here is derived from an EMBL/GenBank/DDBJ whole genome shotgun (WGS) entry which is preliminary data.</text>
</comment>
<dbReference type="InterPro" id="IPR036812">
    <property type="entry name" value="NAD(P)_OxRdtase_dom_sf"/>
</dbReference>
<dbReference type="Proteomes" id="UP001213681">
    <property type="component" value="Unassembled WGS sequence"/>
</dbReference>
<name>A0AAD6C3V7_9EURO</name>
<dbReference type="RefSeq" id="XP_056764160.1">
    <property type="nucleotide sequence ID" value="XM_056911334.1"/>
</dbReference>
<keyword evidence="1" id="KW-0812">Transmembrane</keyword>
<evidence type="ECO:0000256" key="1">
    <source>
        <dbReference type="SAM" id="Phobius"/>
    </source>
</evidence>
<organism evidence="2 3">
    <name type="scientific">Penicillium daleae</name>
    <dbReference type="NCBI Taxonomy" id="63821"/>
    <lineage>
        <taxon>Eukaryota</taxon>
        <taxon>Fungi</taxon>
        <taxon>Dikarya</taxon>
        <taxon>Ascomycota</taxon>
        <taxon>Pezizomycotina</taxon>
        <taxon>Eurotiomycetes</taxon>
        <taxon>Eurotiomycetidae</taxon>
        <taxon>Eurotiales</taxon>
        <taxon>Aspergillaceae</taxon>
        <taxon>Penicillium</taxon>
    </lineage>
</organism>